<accession>A0AAV5RIF9</accession>
<evidence type="ECO:0000256" key="2">
    <source>
        <dbReference type="ARBA" id="ARBA00022692"/>
    </source>
</evidence>
<feature type="transmembrane region" description="Helical" evidence="5">
    <location>
        <begin position="12"/>
        <end position="32"/>
    </location>
</feature>
<dbReference type="AlphaFoldDB" id="A0AAV5RIF9"/>
<evidence type="ECO:0000313" key="6">
    <source>
        <dbReference type="EMBL" id="GMM51310.1"/>
    </source>
</evidence>
<keyword evidence="3 5" id="KW-1133">Transmembrane helix</keyword>
<reference evidence="6 7" key="1">
    <citation type="journal article" date="2023" name="Elife">
        <title>Identification of key yeast species and microbe-microbe interactions impacting larval growth of Drosophila in the wild.</title>
        <authorList>
            <person name="Mure A."/>
            <person name="Sugiura Y."/>
            <person name="Maeda R."/>
            <person name="Honda K."/>
            <person name="Sakurai N."/>
            <person name="Takahashi Y."/>
            <person name="Watada M."/>
            <person name="Katoh T."/>
            <person name="Gotoh A."/>
            <person name="Gotoh Y."/>
            <person name="Taniguchi I."/>
            <person name="Nakamura K."/>
            <person name="Hayashi T."/>
            <person name="Katayama T."/>
            <person name="Uemura T."/>
            <person name="Hattori Y."/>
        </authorList>
    </citation>
    <scope>NUCLEOTIDE SEQUENCE [LARGE SCALE GENOMIC DNA]</scope>
    <source>
        <strain evidence="6 7">SB-73</strain>
    </source>
</reference>
<keyword evidence="2 5" id="KW-0812">Transmembrane</keyword>
<comment type="caution">
    <text evidence="6">The sequence shown here is derived from an EMBL/GenBank/DDBJ whole genome shotgun (WGS) entry which is preliminary data.</text>
</comment>
<dbReference type="InterPro" id="IPR056552">
    <property type="entry name" value="Ribonucl_Kappa"/>
</dbReference>
<keyword evidence="4 5" id="KW-0472">Membrane</keyword>
<evidence type="ECO:0000256" key="4">
    <source>
        <dbReference type="ARBA" id="ARBA00023136"/>
    </source>
</evidence>
<dbReference type="Pfam" id="PF23489">
    <property type="entry name" value="V-ATPase_su_f"/>
    <property type="match status" value="1"/>
</dbReference>
<dbReference type="Proteomes" id="UP001362899">
    <property type="component" value="Unassembled WGS sequence"/>
</dbReference>
<evidence type="ECO:0000256" key="1">
    <source>
        <dbReference type="ARBA" id="ARBA00004370"/>
    </source>
</evidence>
<evidence type="ECO:0000256" key="3">
    <source>
        <dbReference type="ARBA" id="ARBA00022989"/>
    </source>
</evidence>
<evidence type="ECO:0000313" key="7">
    <source>
        <dbReference type="Proteomes" id="UP001362899"/>
    </source>
</evidence>
<organism evidence="6 7">
    <name type="scientific">Starmerella bacillaris</name>
    <name type="common">Yeast</name>
    <name type="synonym">Candida zemplinina</name>
    <dbReference type="NCBI Taxonomy" id="1247836"/>
    <lineage>
        <taxon>Eukaryota</taxon>
        <taxon>Fungi</taxon>
        <taxon>Dikarya</taxon>
        <taxon>Ascomycota</taxon>
        <taxon>Saccharomycotina</taxon>
        <taxon>Dipodascomycetes</taxon>
        <taxon>Dipodascales</taxon>
        <taxon>Trichomonascaceae</taxon>
        <taxon>Starmerella</taxon>
    </lineage>
</organism>
<proteinExistence type="predicted"/>
<gene>
    <name evidence="6" type="ORF">DASB73_022680</name>
</gene>
<protein>
    <submittedName>
        <fullName evidence="6">Uncharacterized protein</fullName>
    </submittedName>
</protein>
<dbReference type="GO" id="GO:0016020">
    <property type="term" value="C:membrane"/>
    <property type="evidence" value="ECO:0007669"/>
    <property type="project" value="UniProtKB-SubCell"/>
</dbReference>
<comment type="subcellular location">
    <subcellularLocation>
        <location evidence="1">Membrane</location>
    </subcellularLocation>
</comment>
<feature type="transmembrane region" description="Helical" evidence="5">
    <location>
        <begin position="52"/>
        <end position="75"/>
    </location>
</feature>
<evidence type="ECO:0000256" key="5">
    <source>
        <dbReference type="SAM" id="Phobius"/>
    </source>
</evidence>
<keyword evidence="7" id="KW-1185">Reference proteome</keyword>
<name>A0AAV5RIF9_STABA</name>
<sequence length="85" mass="9456">MKAVVGPLGAWFCTILSVFAIVILSFIALMFYKDHEEFTGSINDPEDGKAVAATIMWAVVVYAVFFVFCGSQVLIHRRNSRVVLQ</sequence>
<dbReference type="EMBL" id="BTGC01000005">
    <property type="protein sequence ID" value="GMM51310.1"/>
    <property type="molecule type" value="Genomic_DNA"/>
</dbReference>